<dbReference type="Proteomes" id="UP000410492">
    <property type="component" value="Unassembled WGS sequence"/>
</dbReference>
<protein>
    <submittedName>
        <fullName evidence="2">Uncharacterized protein</fullName>
    </submittedName>
</protein>
<reference evidence="2 3" key="1">
    <citation type="submission" date="2019-01" db="EMBL/GenBank/DDBJ databases">
        <authorList>
            <person name="Sayadi A."/>
        </authorList>
    </citation>
    <scope>NUCLEOTIDE SEQUENCE [LARGE SCALE GENOMIC DNA]</scope>
</reference>
<gene>
    <name evidence="2" type="ORF">CALMAC_LOCUS18172</name>
</gene>
<dbReference type="AlphaFoldDB" id="A0A653DKF5"/>
<dbReference type="OrthoDB" id="5985519at2759"/>
<keyword evidence="1" id="KW-0732">Signal</keyword>
<feature type="chain" id="PRO_5025057911" evidence="1">
    <location>
        <begin position="22"/>
        <end position="295"/>
    </location>
</feature>
<evidence type="ECO:0000313" key="3">
    <source>
        <dbReference type="Proteomes" id="UP000410492"/>
    </source>
</evidence>
<evidence type="ECO:0000313" key="2">
    <source>
        <dbReference type="EMBL" id="VEN60494.1"/>
    </source>
</evidence>
<name>A0A653DKF5_CALMS</name>
<feature type="signal peptide" evidence="1">
    <location>
        <begin position="1"/>
        <end position="21"/>
    </location>
</feature>
<sequence>MYPHWFNFITISCSVAVFSRSANISSSTGKAQSEARIENRITVAARDVAHYLRAYKFNEYDRRYVTEPSKGIREYYKKFPKPPLRSLHWEVAKYCEPSFHECIEYLWKKVKLAGSKREDDTCVVIEENNWKTGVSTTKPKNVFLPNRDDDALFVHNHSVQINIVDEECKKMRRIDDVVADPFEGPLERFQWRVTASYYMCMYTMLQTTELRRLHEPTCDNLANCLDGCDSKDPRADDEKPFACAVYSFCPDPCCSNKVLSKPEECWNNPDNPCSRENDPGSHRKCSIVIDKNTDF</sequence>
<proteinExistence type="predicted"/>
<accession>A0A653DKF5</accession>
<dbReference type="EMBL" id="CAACVG010012561">
    <property type="protein sequence ID" value="VEN60494.1"/>
    <property type="molecule type" value="Genomic_DNA"/>
</dbReference>
<evidence type="ECO:0000256" key="1">
    <source>
        <dbReference type="SAM" id="SignalP"/>
    </source>
</evidence>
<feature type="non-terminal residue" evidence="2">
    <location>
        <position position="295"/>
    </location>
</feature>
<keyword evidence="3" id="KW-1185">Reference proteome</keyword>
<organism evidence="2 3">
    <name type="scientific">Callosobruchus maculatus</name>
    <name type="common">Southern cowpea weevil</name>
    <name type="synonym">Pulse bruchid</name>
    <dbReference type="NCBI Taxonomy" id="64391"/>
    <lineage>
        <taxon>Eukaryota</taxon>
        <taxon>Metazoa</taxon>
        <taxon>Ecdysozoa</taxon>
        <taxon>Arthropoda</taxon>
        <taxon>Hexapoda</taxon>
        <taxon>Insecta</taxon>
        <taxon>Pterygota</taxon>
        <taxon>Neoptera</taxon>
        <taxon>Endopterygota</taxon>
        <taxon>Coleoptera</taxon>
        <taxon>Polyphaga</taxon>
        <taxon>Cucujiformia</taxon>
        <taxon>Chrysomeloidea</taxon>
        <taxon>Chrysomelidae</taxon>
        <taxon>Bruchinae</taxon>
        <taxon>Bruchini</taxon>
        <taxon>Callosobruchus</taxon>
    </lineage>
</organism>